<dbReference type="InterPro" id="IPR050065">
    <property type="entry name" value="GlmU-like"/>
</dbReference>
<protein>
    <submittedName>
        <fullName evidence="3">Transferase hexapeptide repeat containing protein</fullName>
    </submittedName>
</protein>
<reference evidence="3 4" key="1">
    <citation type="submission" date="2015-07" db="EMBL/GenBank/DDBJ databases">
        <authorList>
            <person name="Kim K.M."/>
        </authorList>
    </citation>
    <scope>NUCLEOTIDE SEQUENCE [LARGE SCALE GENOMIC DNA]</scope>
    <source>
        <strain evidence="3 4">KCTC 12363</strain>
    </source>
</reference>
<proteinExistence type="predicted"/>
<dbReference type="EMBL" id="CP012040">
    <property type="protein sequence ID" value="AKP50143.1"/>
    <property type="molecule type" value="Genomic_DNA"/>
</dbReference>
<evidence type="ECO:0000256" key="1">
    <source>
        <dbReference type="ARBA" id="ARBA00022679"/>
    </source>
</evidence>
<dbReference type="Gene3D" id="2.160.10.10">
    <property type="entry name" value="Hexapeptide repeat proteins"/>
    <property type="match status" value="1"/>
</dbReference>
<evidence type="ECO:0000313" key="3">
    <source>
        <dbReference type="EMBL" id="AKP50143.1"/>
    </source>
</evidence>
<dbReference type="KEGG" id="camu:CA2015_0680"/>
<dbReference type="InterPro" id="IPR023917">
    <property type="entry name" value="Bifunctiontional_GlmU_bac-type"/>
</dbReference>
<keyword evidence="1 3" id="KW-0808">Transferase</keyword>
<organism evidence="3 4">
    <name type="scientific">Cyclobacterium amurskyense</name>
    <dbReference type="NCBI Taxonomy" id="320787"/>
    <lineage>
        <taxon>Bacteria</taxon>
        <taxon>Pseudomonadati</taxon>
        <taxon>Bacteroidota</taxon>
        <taxon>Cytophagia</taxon>
        <taxon>Cytophagales</taxon>
        <taxon>Cyclobacteriaceae</taxon>
        <taxon>Cyclobacterium</taxon>
    </lineage>
</organism>
<dbReference type="PATRIC" id="fig|320787.5.peg.760"/>
<dbReference type="STRING" id="320787.CA2015_0680"/>
<dbReference type="SUPFAM" id="SSF51161">
    <property type="entry name" value="Trimeric LpxA-like enzymes"/>
    <property type="match status" value="1"/>
</dbReference>
<dbReference type="NCBIfam" id="TIGR03991">
    <property type="entry name" value="alt_bact_glmU"/>
    <property type="match status" value="1"/>
</dbReference>
<dbReference type="Proteomes" id="UP000036520">
    <property type="component" value="Chromosome"/>
</dbReference>
<keyword evidence="2" id="KW-0012">Acyltransferase</keyword>
<dbReference type="OrthoDB" id="9784832at2"/>
<dbReference type="Pfam" id="PF13562">
    <property type="entry name" value="NTP_transf_4"/>
    <property type="match status" value="1"/>
</dbReference>
<dbReference type="GO" id="GO:0016779">
    <property type="term" value="F:nucleotidyltransferase activity"/>
    <property type="evidence" value="ECO:0007669"/>
    <property type="project" value="UniProtKB-ARBA"/>
</dbReference>
<dbReference type="PANTHER" id="PTHR43584">
    <property type="entry name" value="NUCLEOTIDYL TRANSFERASE"/>
    <property type="match status" value="1"/>
</dbReference>
<evidence type="ECO:0000256" key="2">
    <source>
        <dbReference type="ARBA" id="ARBA00023315"/>
    </source>
</evidence>
<dbReference type="RefSeq" id="WP_048640611.1">
    <property type="nucleotide sequence ID" value="NZ_CP012040.1"/>
</dbReference>
<gene>
    <name evidence="3" type="ORF">CA2015_0680</name>
</gene>
<sequence>MDDIVLFDDPKSRGNLLPFTFTRPIAEIRVGIFKISEKWQSLLHAKNLGFLTQQYLQPKFQALNVKALYINGALCPDEDLVIAINSLKENEALWHQDTLLASFFESPEQFHSDHLPDKKRIDFEGEIRLLSRTWQIFQWNGDEIRKDFNIITKRRVSWGTDDPHTHMYNEPAIFIENGAKVRAAILNAINGPIYIGKNTEVSEGAMIRGPFALCEGATISMGAKIRENTTVGPACKVGGEVSNSVFFGYSNKSHDGYIGNSVVGEWCNLGANTVVSNMKNNLMPVKIWDYTKGGYGDTGLQFCGSMVADHTKLGIGTTLNTGTVVGVGSNVFGEGFPRKFVSSFAWGGGASGFSTFKLMKFEETAQKVMALKGMEFDENERAILQKVFEVTRPYRIWDKEF</sequence>
<name>A0A0H4PBH4_9BACT</name>
<dbReference type="AlphaFoldDB" id="A0A0H4PBH4"/>
<accession>A0A0H4PBH4</accession>
<evidence type="ECO:0000313" key="4">
    <source>
        <dbReference type="Proteomes" id="UP000036520"/>
    </source>
</evidence>
<dbReference type="InterPro" id="IPR011004">
    <property type="entry name" value="Trimer_LpxA-like_sf"/>
</dbReference>
<dbReference type="GO" id="GO:0016746">
    <property type="term" value="F:acyltransferase activity"/>
    <property type="evidence" value="ECO:0007669"/>
    <property type="project" value="UniProtKB-KW"/>
</dbReference>
<keyword evidence="4" id="KW-1185">Reference proteome</keyword>